<gene>
    <name evidence="7" type="ORF">ACFFK0_25820</name>
</gene>
<dbReference type="SUPFAM" id="SSF53807">
    <property type="entry name" value="Helical backbone' metal receptor"/>
    <property type="match status" value="1"/>
</dbReference>
<keyword evidence="3" id="KW-0813">Transport</keyword>
<feature type="domain" description="Fe/B12 periplasmic-binding" evidence="6">
    <location>
        <begin position="83"/>
        <end position="343"/>
    </location>
</feature>
<sequence>MSRQRRQFQVVSLLLMITALLLSACGASSPASTGAASGTAASGTAPVTAAPAASKNEAKTTASASYTVKHAMGDTTIPAAPKRVVVLVNDAVEASLTLGIKPVGMVKAWGVKPMYDHLKDQLEGVQIVGDENQPNLEAIAALKPDLIIGNKLRQEKIYQQLSSIAPTVFSERTNSDTFINYKVYAEALGKKEEGDKKLAEFDKRAEELRKKLGDKINTKVSLVRFYIEDKVRIYYHDTFPGGVLKKVGLQRPASQDKPTFAEIIGKERIPDADGDVIFYFTLEDEKGITTKTEKAWQEETLWKNLNAVKNGKAFKVNDGIWNSSGGIISANLMLDDLEKYLLK</sequence>
<evidence type="ECO:0000259" key="6">
    <source>
        <dbReference type="PROSITE" id="PS50983"/>
    </source>
</evidence>
<keyword evidence="8" id="KW-1185">Reference proteome</keyword>
<dbReference type="Gene3D" id="3.40.50.1980">
    <property type="entry name" value="Nitrogenase molybdenum iron protein domain"/>
    <property type="match status" value="2"/>
</dbReference>
<comment type="caution">
    <text evidence="7">The sequence shown here is derived from an EMBL/GenBank/DDBJ whole genome shotgun (WGS) entry which is preliminary data.</text>
</comment>
<organism evidence="7 8">
    <name type="scientific">Paenibacillus chartarius</name>
    <dbReference type="NCBI Taxonomy" id="747481"/>
    <lineage>
        <taxon>Bacteria</taxon>
        <taxon>Bacillati</taxon>
        <taxon>Bacillota</taxon>
        <taxon>Bacilli</taxon>
        <taxon>Bacillales</taxon>
        <taxon>Paenibacillaceae</taxon>
        <taxon>Paenibacillus</taxon>
    </lineage>
</organism>
<dbReference type="PROSITE" id="PS50983">
    <property type="entry name" value="FE_B12_PBP"/>
    <property type="match status" value="1"/>
</dbReference>
<feature type="chain" id="PRO_5047184261" evidence="5">
    <location>
        <begin position="25"/>
        <end position="343"/>
    </location>
</feature>
<comment type="subcellular location">
    <subcellularLocation>
        <location evidence="1">Cell envelope</location>
    </subcellularLocation>
</comment>
<dbReference type="PANTHER" id="PTHR30532">
    <property type="entry name" value="IRON III DICITRATE-BINDING PERIPLASMIC PROTEIN"/>
    <property type="match status" value="1"/>
</dbReference>
<dbReference type="Proteomes" id="UP001589776">
    <property type="component" value="Unassembled WGS sequence"/>
</dbReference>
<comment type="similarity">
    <text evidence="2">Belongs to the bacterial solute-binding protein 8 family.</text>
</comment>
<evidence type="ECO:0000313" key="7">
    <source>
        <dbReference type="EMBL" id="MFC0215819.1"/>
    </source>
</evidence>
<evidence type="ECO:0000256" key="3">
    <source>
        <dbReference type="ARBA" id="ARBA00022448"/>
    </source>
</evidence>
<dbReference type="Pfam" id="PF01497">
    <property type="entry name" value="Peripla_BP_2"/>
    <property type="match status" value="1"/>
</dbReference>
<dbReference type="InterPro" id="IPR051313">
    <property type="entry name" value="Bact_iron-sidero_bind"/>
</dbReference>
<keyword evidence="4 5" id="KW-0732">Signal</keyword>
<dbReference type="PROSITE" id="PS51257">
    <property type="entry name" value="PROKAR_LIPOPROTEIN"/>
    <property type="match status" value="1"/>
</dbReference>
<evidence type="ECO:0000256" key="4">
    <source>
        <dbReference type="ARBA" id="ARBA00022729"/>
    </source>
</evidence>
<accession>A0ABV6DT25</accession>
<protein>
    <submittedName>
        <fullName evidence="7">ABC transporter substrate-binding protein</fullName>
    </submittedName>
</protein>
<proteinExistence type="inferred from homology"/>
<dbReference type="RefSeq" id="WP_377473375.1">
    <property type="nucleotide sequence ID" value="NZ_JBHLWN010000103.1"/>
</dbReference>
<evidence type="ECO:0000256" key="5">
    <source>
        <dbReference type="SAM" id="SignalP"/>
    </source>
</evidence>
<dbReference type="CDD" id="cd01146">
    <property type="entry name" value="FhuD"/>
    <property type="match status" value="1"/>
</dbReference>
<evidence type="ECO:0000313" key="8">
    <source>
        <dbReference type="Proteomes" id="UP001589776"/>
    </source>
</evidence>
<dbReference type="InterPro" id="IPR002491">
    <property type="entry name" value="ABC_transptr_periplasmic_BD"/>
</dbReference>
<name>A0ABV6DT25_9BACL</name>
<feature type="signal peptide" evidence="5">
    <location>
        <begin position="1"/>
        <end position="24"/>
    </location>
</feature>
<dbReference type="EMBL" id="JBHLWN010000103">
    <property type="protein sequence ID" value="MFC0215819.1"/>
    <property type="molecule type" value="Genomic_DNA"/>
</dbReference>
<evidence type="ECO:0000256" key="2">
    <source>
        <dbReference type="ARBA" id="ARBA00008814"/>
    </source>
</evidence>
<evidence type="ECO:0000256" key="1">
    <source>
        <dbReference type="ARBA" id="ARBA00004196"/>
    </source>
</evidence>
<dbReference type="PANTHER" id="PTHR30532:SF21">
    <property type="entry name" value="SIDEROPHORE-BINDING LIPOPROTEIN YFIY-RELATED"/>
    <property type="match status" value="1"/>
</dbReference>
<reference evidence="7 8" key="1">
    <citation type="submission" date="2024-09" db="EMBL/GenBank/DDBJ databases">
        <authorList>
            <person name="Sun Q."/>
            <person name="Mori K."/>
        </authorList>
    </citation>
    <scope>NUCLEOTIDE SEQUENCE [LARGE SCALE GENOMIC DNA]</scope>
    <source>
        <strain evidence="7 8">CCM 7759</strain>
    </source>
</reference>